<dbReference type="PROSITE" id="PS51012">
    <property type="entry name" value="ABC_TM2"/>
    <property type="match status" value="1"/>
</dbReference>
<keyword evidence="3 5" id="KW-1133">Transmembrane helix</keyword>
<evidence type="ECO:0000259" key="6">
    <source>
        <dbReference type="PROSITE" id="PS51012"/>
    </source>
</evidence>
<feature type="transmembrane region" description="Helical" evidence="5">
    <location>
        <begin position="78"/>
        <end position="96"/>
    </location>
</feature>
<comment type="similarity">
    <text evidence="5">Belongs to the ABC-2 integral membrane protein family.</text>
</comment>
<feature type="domain" description="ABC transmembrane type-2" evidence="6">
    <location>
        <begin position="42"/>
        <end position="270"/>
    </location>
</feature>
<keyword evidence="4 5" id="KW-0472">Membrane</keyword>
<keyword evidence="5" id="KW-1003">Cell membrane</keyword>
<dbReference type="PANTHER" id="PTHR43229:SF2">
    <property type="entry name" value="NODULATION PROTEIN J"/>
    <property type="match status" value="1"/>
</dbReference>
<dbReference type="PANTHER" id="PTHR43229">
    <property type="entry name" value="NODULATION PROTEIN J"/>
    <property type="match status" value="1"/>
</dbReference>
<feature type="transmembrane region" description="Helical" evidence="5">
    <location>
        <begin position="131"/>
        <end position="154"/>
    </location>
</feature>
<dbReference type="RefSeq" id="WP_265266794.1">
    <property type="nucleotide sequence ID" value="NZ_JAIHOM010000193.1"/>
</dbReference>
<evidence type="ECO:0000313" key="7">
    <source>
        <dbReference type="EMBL" id="MCW6038857.1"/>
    </source>
</evidence>
<feature type="transmembrane region" description="Helical" evidence="5">
    <location>
        <begin position="191"/>
        <end position="210"/>
    </location>
</feature>
<dbReference type="InterPro" id="IPR047817">
    <property type="entry name" value="ABC2_TM_bact-type"/>
</dbReference>
<keyword evidence="2 5" id="KW-0812">Transmembrane</keyword>
<comment type="subcellular location">
    <subcellularLocation>
        <location evidence="5">Cell membrane</location>
        <topology evidence="5">Multi-pass membrane protein</topology>
    </subcellularLocation>
    <subcellularLocation>
        <location evidence="1">Membrane</location>
        <topology evidence="1">Multi-pass membrane protein</topology>
    </subcellularLocation>
</comment>
<dbReference type="InterPro" id="IPR051784">
    <property type="entry name" value="Nod_factor_ABC_transporter"/>
</dbReference>
<feature type="transmembrane region" description="Helical" evidence="5">
    <location>
        <begin position="52"/>
        <end position="71"/>
    </location>
</feature>
<organism evidence="7 8">
    <name type="scientific">Spirulina subsalsa FACHB-351</name>
    <dbReference type="NCBI Taxonomy" id="234711"/>
    <lineage>
        <taxon>Bacteria</taxon>
        <taxon>Bacillati</taxon>
        <taxon>Cyanobacteriota</taxon>
        <taxon>Cyanophyceae</taxon>
        <taxon>Spirulinales</taxon>
        <taxon>Spirulinaceae</taxon>
        <taxon>Spirulina</taxon>
    </lineage>
</organism>
<dbReference type="InterPro" id="IPR013525">
    <property type="entry name" value="ABC2_TM"/>
</dbReference>
<feature type="transmembrane region" description="Helical" evidence="5">
    <location>
        <begin position="166"/>
        <end position="185"/>
    </location>
</feature>
<sequence length="273" mass="30083">MKTDFTPFTPTQNPPSQAPLTPWGVYAAWQRNARVYQATWLVNSLPPLSEPLIYLVAFGYGLTPLVGEISYYGTTVDYLRFLAPGMMGIGVLFQSYSEGAYASYLRLDYQKTWHAILTTPLTFSEVFTGELLWAATKGMIAALATGLLAILWGLMSITTLVLSIPLLLLGSVAFAGAGLLTAGLVRTIDQINVPIYLLIVPMFTLCGTYFPRETLPSPLLEVAGLLPLSLLVDLLRWPLGLPDHLPWALLGLLGWAIASIFLAWRTIYPRLFR</sequence>
<accession>A0ABT3LBG5</accession>
<dbReference type="PRINTS" id="PR00164">
    <property type="entry name" value="ABC2TRNSPORT"/>
</dbReference>
<evidence type="ECO:0000256" key="4">
    <source>
        <dbReference type="ARBA" id="ARBA00023136"/>
    </source>
</evidence>
<evidence type="ECO:0000313" key="8">
    <source>
        <dbReference type="Proteomes" id="UP001526426"/>
    </source>
</evidence>
<protein>
    <recommendedName>
        <fullName evidence="5">Transport permease protein</fullName>
    </recommendedName>
</protein>
<proteinExistence type="inferred from homology"/>
<evidence type="ECO:0000256" key="2">
    <source>
        <dbReference type="ARBA" id="ARBA00022692"/>
    </source>
</evidence>
<evidence type="ECO:0000256" key="1">
    <source>
        <dbReference type="ARBA" id="ARBA00004141"/>
    </source>
</evidence>
<gene>
    <name evidence="7" type="ORF">K4A83_21710</name>
</gene>
<reference evidence="7 8" key="1">
    <citation type="submission" date="2021-08" db="EMBL/GenBank/DDBJ databases">
        <title>Draft genome sequence of Spirulina subsalsa with high tolerance to salinity and hype-accumulation of phycocyanin.</title>
        <authorList>
            <person name="Pei H."/>
            <person name="Jiang L."/>
        </authorList>
    </citation>
    <scope>NUCLEOTIDE SEQUENCE [LARGE SCALE GENOMIC DNA]</scope>
    <source>
        <strain evidence="7 8">FACHB-351</strain>
    </source>
</reference>
<dbReference type="Pfam" id="PF01061">
    <property type="entry name" value="ABC2_membrane"/>
    <property type="match status" value="1"/>
</dbReference>
<name>A0ABT3LBG5_9CYAN</name>
<evidence type="ECO:0000256" key="3">
    <source>
        <dbReference type="ARBA" id="ARBA00022989"/>
    </source>
</evidence>
<dbReference type="Proteomes" id="UP001526426">
    <property type="component" value="Unassembled WGS sequence"/>
</dbReference>
<dbReference type="EMBL" id="JAIHOM010000193">
    <property type="protein sequence ID" value="MCW6038857.1"/>
    <property type="molecule type" value="Genomic_DNA"/>
</dbReference>
<feature type="transmembrane region" description="Helical" evidence="5">
    <location>
        <begin position="245"/>
        <end position="264"/>
    </location>
</feature>
<dbReference type="InterPro" id="IPR000412">
    <property type="entry name" value="ABC_2_transport"/>
</dbReference>
<comment type="caution">
    <text evidence="7">The sequence shown here is derived from an EMBL/GenBank/DDBJ whole genome shotgun (WGS) entry which is preliminary data.</text>
</comment>
<keyword evidence="8" id="KW-1185">Reference proteome</keyword>
<keyword evidence="5" id="KW-0813">Transport</keyword>
<evidence type="ECO:0000256" key="5">
    <source>
        <dbReference type="RuleBase" id="RU361157"/>
    </source>
</evidence>